<keyword evidence="7 9" id="KW-0472">Membrane</keyword>
<feature type="domain" description="CBS" evidence="11">
    <location>
        <begin position="220"/>
        <end position="281"/>
    </location>
</feature>
<feature type="transmembrane region" description="Helical" evidence="10">
    <location>
        <begin position="103"/>
        <end position="123"/>
    </location>
</feature>
<dbReference type="Pfam" id="PF00571">
    <property type="entry name" value="CBS"/>
    <property type="match status" value="2"/>
</dbReference>
<name>A0A098L9E1_9BACT</name>
<dbReference type="eggNOG" id="COG1253">
    <property type="taxonomic scope" value="Bacteria"/>
</dbReference>
<dbReference type="Pfam" id="PF01595">
    <property type="entry name" value="CNNM"/>
    <property type="match status" value="1"/>
</dbReference>
<keyword evidence="3 9" id="KW-0812">Transmembrane</keyword>
<protein>
    <submittedName>
        <fullName evidence="13">Transport protein</fullName>
    </submittedName>
</protein>
<feature type="transmembrane region" description="Helical" evidence="10">
    <location>
        <begin position="143"/>
        <end position="165"/>
    </location>
</feature>
<dbReference type="SUPFAM" id="SSF54631">
    <property type="entry name" value="CBS-domain pair"/>
    <property type="match status" value="1"/>
</dbReference>
<dbReference type="AlphaFoldDB" id="A0A098L9E1"/>
<dbReference type="Gene3D" id="3.30.465.10">
    <property type="match status" value="1"/>
</dbReference>
<dbReference type="InterPro" id="IPR002550">
    <property type="entry name" value="CNNM"/>
</dbReference>
<evidence type="ECO:0000256" key="6">
    <source>
        <dbReference type="ARBA" id="ARBA00023122"/>
    </source>
</evidence>
<dbReference type="Gene3D" id="3.10.580.10">
    <property type="entry name" value="CBS-domain"/>
    <property type="match status" value="1"/>
</dbReference>
<keyword evidence="5 9" id="KW-1133">Transmembrane helix</keyword>
<comment type="subcellular location">
    <subcellularLocation>
        <location evidence="1">Cell membrane</location>
        <topology evidence="1">Multi-pass membrane protein</topology>
    </subcellularLocation>
</comment>
<reference evidence="13 14" key="1">
    <citation type="submission" date="2014-09" db="EMBL/GenBank/DDBJ databases">
        <title>Sporocytophaga myxococcoides PG-01 genome sequencing.</title>
        <authorList>
            <person name="Liu L."/>
            <person name="Gao P.J."/>
            <person name="Chen G.J."/>
            <person name="Wang L.S."/>
        </authorList>
    </citation>
    <scope>NUCLEOTIDE SEQUENCE [LARGE SCALE GENOMIC DNA]</scope>
    <source>
        <strain evidence="13 14">PG-01</strain>
    </source>
</reference>
<evidence type="ECO:0000256" key="5">
    <source>
        <dbReference type="ARBA" id="ARBA00022989"/>
    </source>
</evidence>
<organism evidence="13 14">
    <name type="scientific">Sporocytophaga myxococcoides</name>
    <dbReference type="NCBI Taxonomy" id="153721"/>
    <lineage>
        <taxon>Bacteria</taxon>
        <taxon>Pseudomonadati</taxon>
        <taxon>Bacteroidota</taxon>
        <taxon>Cytophagia</taxon>
        <taxon>Cytophagales</taxon>
        <taxon>Cytophagaceae</taxon>
        <taxon>Sporocytophaga</taxon>
    </lineage>
</organism>
<keyword evidence="4" id="KW-0677">Repeat</keyword>
<dbReference type="InterPro" id="IPR000644">
    <property type="entry name" value="CBS_dom"/>
</dbReference>
<keyword evidence="14" id="KW-1185">Reference proteome</keyword>
<dbReference type="InterPro" id="IPR044751">
    <property type="entry name" value="Ion_transp-like_CBS"/>
</dbReference>
<dbReference type="PANTHER" id="PTHR43099:SF2">
    <property type="entry name" value="UPF0053 PROTEIN YRKA"/>
    <property type="match status" value="1"/>
</dbReference>
<dbReference type="PROSITE" id="PS51846">
    <property type="entry name" value="CNNM"/>
    <property type="match status" value="1"/>
</dbReference>
<proteinExistence type="predicted"/>
<feature type="domain" description="CBS" evidence="11">
    <location>
        <begin position="284"/>
        <end position="344"/>
    </location>
</feature>
<dbReference type="SMART" id="SM00116">
    <property type="entry name" value="CBS"/>
    <property type="match status" value="2"/>
</dbReference>
<feature type="transmembrane region" description="Helical" evidence="10">
    <location>
        <begin position="6"/>
        <end position="26"/>
    </location>
</feature>
<evidence type="ECO:0000256" key="3">
    <source>
        <dbReference type="ARBA" id="ARBA00022692"/>
    </source>
</evidence>
<dbReference type="InterPro" id="IPR046342">
    <property type="entry name" value="CBS_dom_sf"/>
</dbReference>
<evidence type="ECO:0000256" key="2">
    <source>
        <dbReference type="ARBA" id="ARBA00022475"/>
    </source>
</evidence>
<evidence type="ECO:0000256" key="10">
    <source>
        <dbReference type="SAM" id="Phobius"/>
    </source>
</evidence>
<sequence>MLLDVFYTLLLVFLNGFFVAAEFAIVKVRSSQLEVKAAGGNKTADLSLNILKNLDGYLSATQLGITLASLGLGWIGESVVTRIILNIIEFLGYEPNVDLAHKIALPIAFAIITILHIVFGELAPKSIAIQKPEETTLSVSYPLRFFYILFKPLIWILNGFASLILRMLGISMSDIHEIHSAEELQLILDQGKVSGAIQPSAHELIKNVFSFNLITARQIMVPRTSINAIDEDTSPEEILDKVINEGYSRMPVYRETIDNIIGLVYTKDLLKMINKKEDIDLQKVINPPYFVPQTKKISELLKELQEKHLHMAIVTDEFGGVAGIVTIEDILEELVGEIQDEHDEEAPFVEKTNEEEFVVNALSTIEDVNEYLPVPLPKSGDYDTVAGLVNKVFGRIPDLNEKIKFERYEISILKKSKQSVLVVKMNLLEEAPEDNEEK</sequence>
<accession>A0A098L9E1</accession>
<dbReference type="PROSITE" id="PS51371">
    <property type="entry name" value="CBS"/>
    <property type="match status" value="2"/>
</dbReference>
<comment type="caution">
    <text evidence="13">The sequence shown here is derived from an EMBL/GenBank/DDBJ whole genome shotgun (WGS) entry which is preliminary data.</text>
</comment>
<dbReference type="STRING" id="153721.MYP_742"/>
<dbReference type="CDD" id="cd04590">
    <property type="entry name" value="CBS_pair_CorC_HlyC_assoc"/>
    <property type="match status" value="1"/>
</dbReference>
<dbReference type="FunFam" id="3.10.580.10:FF:000002">
    <property type="entry name" value="Magnesium/cobalt efflux protein CorC"/>
    <property type="match status" value="1"/>
</dbReference>
<evidence type="ECO:0000256" key="1">
    <source>
        <dbReference type="ARBA" id="ARBA00004651"/>
    </source>
</evidence>
<dbReference type="PANTHER" id="PTHR43099">
    <property type="entry name" value="UPF0053 PROTEIN YRKA"/>
    <property type="match status" value="1"/>
</dbReference>
<evidence type="ECO:0000256" key="8">
    <source>
        <dbReference type="PROSITE-ProRule" id="PRU00703"/>
    </source>
</evidence>
<keyword evidence="2" id="KW-1003">Cell membrane</keyword>
<dbReference type="Pfam" id="PF03471">
    <property type="entry name" value="CorC_HlyC"/>
    <property type="match status" value="1"/>
</dbReference>
<dbReference type="RefSeq" id="WP_045458489.1">
    <property type="nucleotide sequence ID" value="NZ_BBLT01000001.1"/>
</dbReference>
<dbReference type="InterPro" id="IPR005170">
    <property type="entry name" value="Transptr-assoc_dom"/>
</dbReference>
<evidence type="ECO:0000256" key="7">
    <source>
        <dbReference type="ARBA" id="ARBA00023136"/>
    </source>
</evidence>
<keyword evidence="6 8" id="KW-0129">CBS domain</keyword>
<dbReference type="SUPFAM" id="SSF56176">
    <property type="entry name" value="FAD-binding/transporter-associated domain-like"/>
    <property type="match status" value="1"/>
</dbReference>
<dbReference type="Proteomes" id="UP000030185">
    <property type="component" value="Unassembled WGS sequence"/>
</dbReference>
<evidence type="ECO:0000313" key="13">
    <source>
        <dbReference type="EMBL" id="GAL83515.1"/>
    </source>
</evidence>
<evidence type="ECO:0000313" key="14">
    <source>
        <dbReference type="Proteomes" id="UP000030185"/>
    </source>
</evidence>
<dbReference type="InterPro" id="IPR051676">
    <property type="entry name" value="UPF0053_domain"/>
</dbReference>
<evidence type="ECO:0000256" key="4">
    <source>
        <dbReference type="ARBA" id="ARBA00022737"/>
    </source>
</evidence>
<dbReference type="OrthoDB" id="9798188at2"/>
<gene>
    <name evidence="13" type="ORF">MYP_742</name>
</gene>
<dbReference type="InterPro" id="IPR016169">
    <property type="entry name" value="FAD-bd_PCMH_sub2"/>
</dbReference>
<dbReference type="SMART" id="SM01091">
    <property type="entry name" value="CorC_HlyC"/>
    <property type="match status" value="1"/>
</dbReference>
<dbReference type="EMBL" id="BBLT01000001">
    <property type="protein sequence ID" value="GAL83515.1"/>
    <property type="molecule type" value="Genomic_DNA"/>
</dbReference>
<dbReference type="GO" id="GO:0005886">
    <property type="term" value="C:plasma membrane"/>
    <property type="evidence" value="ECO:0007669"/>
    <property type="project" value="UniProtKB-SubCell"/>
</dbReference>
<evidence type="ECO:0000259" key="12">
    <source>
        <dbReference type="PROSITE" id="PS51846"/>
    </source>
</evidence>
<dbReference type="GO" id="GO:0050660">
    <property type="term" value="F:flavin adenine dinucleotide binding"/>
    <property type="evidence" value="ECO:0007669"/>
    <property type="project" value="InterPro"/>
</dbReference>
<dbReference type="InterPro" id="IPR036318">
    <property type="entry name" value="FAD-bd_PCMH-like_sf"/>
</dbReference>
<feature type="domain" description="CNNM transmembrane" evidence="12">
    <location>
        <begin position="1"/>
        <end position="203"/>
    </location>
</feature>
<evidence type="ECO:0000259" key="11">
    <source>
        <dbReference type="PROSITE" id="PS51371"/>
    </source>
</evidence>
<evidence type="ECO:0000256" key="9">
    <source>
        <dbReference type="PROSITE-ProRule" id="PRU01193"/>
    </source>
</evidence>